<organism evidence="7 8">
    <name type="scientific">Streptomyces aurantiogriseus</name>
    <dbReference type="NCBI Taxonomy" id="66870"/>
    <lineage>
        <taxon>Bacteria</taxon>
        <taxon>Bacillati</taxon>
        <taxon>Actinomycetota</taxon>
        <taxon>Actinomycetes</taxon>
        <taxon>Kitasatosporales</taxon>
        <taxon>Streptomycetaceae</taxon>
        <taxon>Streptomyces</taxon>
    </lineage>
</organism>
<dbReference type="AlphaFoldDB" id="A0A918KY05"/>
<dbReference type="PANTHER" id="PTHR23221:SF7">
    <property type="entry name" value="PHOSPHATIDYLINOSITOL-GLYCAN-SPECIFIC PHOSPHOLIPASE D"/>
    <property type="match status" value="1"/>
</dbReference>
<keyword evidence="4" id="KW-0325">Glycoprotein</keyword>
<gene>
    <name evidence="7" type="ORF">GCM10010251_68670</name>
</gene>
<comment type="caution">
    <text evidence="7">The sequence shown here is derived from an EMBL/GenBank/DDBJ whole genome shotgun (WGS) entry which is preliminary data.</text>
</comment>
<proteinExistence type="predicted"/>
<keyword evidence="3" id="KW-0378">Hydrolase</keyword>
<evidence type="ECO:0008006" key="9">
    <source>
        <dbReference type="Google" id="ProtNLM"/>
    </source>
</evidence>
<dbReference type="PANTHER" id="PTHR23221">
    <property type="entry name" value="GLYCOSYLPHOSPHATIDYLINOSITOL PHOSPHOLIPASE D"/>
    <property type="match status" value="1"/>
</dbReference>
<name>A0A918KY05_9ACTN</name>
<evidence type="ECO:0000256" key="4">
    <source>
        <dbReference type="ARBA" id="ARBA00023180"/>
    </source>
</evidence>
<accession>A0A918KY05</accession>
<evidence type="ECO:0000256" key="6">
    <source>
        <dbReference type="SAM" id="SignalP"/>
    </source>
</evidence>
<sequence length="485" mass="47739">MINSRNLALGAAAFLLLAGAGITAAPAAFAGTPGGTHASDRNSDFDGDGYDDVLTGAPGGTVGGKKGAGYVTVQYGSASGIGTAETLPRVRTAVFSQASAGIAGAAETGDAFGAAVATGDVNADGYDDAIIGSPGEDLGGKADAGRASVLYGSASGLRGTGSVSLEAVEPKQEAGYGGAVAAARFTAATPGDGIAVSDDEGVDLFSDEGLMLRVTRLETVDAPGGRSVVPFHLTTGNFDGDGYADLVVSGLGLVDDEGVRGRSVVYEGGEHALTYARDLTGGPSAAAGDINGDGYDELVTGEEGSPESGGLVSIRYGGEDGLTDLADELTQDSPGIPGTAEEGDGWGTDLSVADSNGDGHADIAIGAPGEDIGTVPDAGAVWVIRGQERGWTPDGVRSFDQNSTHVPGSAEAGDAFGAQVRLVDTDDDGRGELLASAPGENTGDGIAIAFPAATTGITADGSWLYGGGSFATSGTDALFGAAIDE</sequence>
<dbReference type="SMART" id="SM00191">
    <property type="entry name" value="Int_alpha"/>
    <property type="match status" value="5"/>
</dbReference>
<evidence type="ECO:0000256" key="1">
    <source>
        <dbReference type="ARBA" id="ARBA00022729"/>
    </source>
</evidence>
<dbReference type="InterPro" id="IPR013517">
    <property type="entry name" value="FG-GAP"/>
</dbReference>
<feature type="chain" id="PRO_5037725885" description="Esterase" evidence="6">
    <location>
        <begin position="31"/>
        <end position="485"/>
    </location>
</feature>
<dbReference type="GO" id="GO:0016787">
    <property type="term" value="F:hydrolase activity"/>
    <property type="evidence" value="ECO:0007669"/>
    <property type="project" value="UniProtKB-KW"/>
</dbReference>
<dbReference type="InterPro" id="IPR013519">
    <property type="entry name" value="Int_alpha_beta-p"/>
</dbReference>
<dbReference type="SUPFAM" id="SSF69318">
    <property type="entry name" value="Integrin alpha N-terminal domain"/>
    <property type="match status" value="1"/>
</dbReference>
<dbReference type="Pfam" id="PF01839">
    <property type="entry name" value="FG-GAP"/>
    <property type="match status" value="4"/>
</dbReference>
<keyword evidence="2" id="KW-0677">Repeat</keyword>
<evidence type="ECO:0000256" key="2">
    <source>
        <dbReference type="ARBA" id="ARBA00022737"/>
    </source>
</evidence>
<evidence type="ECO:0000313" key="7">
    <source>
        <dbReference type="EMBL" id="GGR42011.1"/>
    </source>
</evidence>
<feature type="region of interest" description="Disordered" evidence="5">
    <location>
        <begin position="31"/>
        <end position="50"/>
    </location>
</feature>
<reference evidence="7" key="1">
    <citation type="journal article" date="2014" name="Int. J. Syst. Evol. Microbiol.">
        <title>Complete genome sequence of Corynebacterium casei LMG S-19264T (=DSM 44701T), isolated from a smear-ripened cheese.</title>
        <authorList>
            <consortium name="US DOE Joint Genome Institute (JGI-PGF)"/>
            <person name="Walter F."/>
            <person name="Albersmeier A."/>
            <person name="Kalinowski J."/>
            <person name="Ruckert C."/>
        </authorList>
    </citation>
    <scope>NUCLEOTIDE SEQUENCE</scope>
    <source>
        <strain evidence="7">JCM 4346</strain>
    </source>
</reference>
<dbReference type="Proteomes" id="UP000658320">
    <property type="component" value="Unassembled WGS sequence"/>
</dbReference>
<evidence type="ECO:0000313" key="8">
    <source>
        <dbReference type="Proteomes" id="UP000658320"/>
    </source>
</evidence>
<dbReference type="PROSITE" id="PS51470">
    <property type="entry name" value="FG_GAP"/>
    <property type="match status" value="2"/>
</dbReference>
<reference evidence="7" key="2">
    <citation type="submission" date="2020-09" db="EMBL/GenBank/DDBJ databases">
        <authorList>
            <person name="Sun Q."/>
            <person name="Ohkuma M."/>
        </authorList>
    </citation>
    <scope>NUCLEOTIDE SEQUENCE</scope>
    <source>
        <strain evidence="7">JCM 4346</strain>
    </source>
</reference>
<protein>
    <recommendedName>
        <fullName evidence="9">Esterase</fullName>
    </recommendedName>
</protein>
<feature type="signal peptide" evidence="6">
    <location>
        <begin position="1"/>
        <end position="30"/>
    </location>
</feature>
<keyword evidence="8" id="KW-1185">Reference proteome</keyword>
<dbReference type="Gene3D" id="2.130.10.130">
    <property type="entry name" value="Integrin alpha, N-terminal"/>
    <property type="match status" value="3"/>
</dbReference>
<dbReference type="RefSeq" id="WP_189941782.1">
    <property type="nucleotide sequence ID" value="NZ_BMSX01000019.1"/>
</dbReference>
<evidence type="ECO:0000256" key="3">
    <source>
        <dbReference type="ARBA" id="ARBA00022801"/>
    </source>
</evidence>
<dbReference type="InterPro" id="IPR028994">
    <property type="entry name" value="Integrin_alpha_N"/>
</dbReference>
<keyword evidence="1 6" id="KW-0732">Signal</keyword>
<evidence type="ECO:0000256" key="5">
    <source>
        <dbReference type="SAM" id="MobiDB-lite"/>
    </source>
</evidence>
<dbReference type="EMBL" id="BMSX01000019">
    <property type="protein sequence ID" value="GGR42011.1"/>
    <property type="molecule type" value="Genomic_DNA"/>
</dbReference>